<dbReference type="GO" id="GO:0030366">
    <property type="term" value="F:molybdopterin synthase activity"/>
    <property type="evidence" value="ECO:0007669"/>
    <property type="project" value="UniProtKB-EC"/>
</dbReference>
<dbReference type="HOGENOM" id="CLU_089568_2_1_5"/>
<dbReference type="AlphaFoldDB" id="A0A0H3C497"/>
<evidence type="ECO:0000313" key="14">
    <source>
        <dbReference type="EMBL" id="ACL93483.1"/>
    </source>
</evidence>
<comment type="catalytic activity">
    <reaction evidence="12">
        <text>2 [molybdopterin-synthase sulfur-carrier protein]-C-terminal-Gly-aminoethanethioate + cyclic pyranopterin phosphate + H2O = molybdopterin + 2 [molybdopterin-synthase sulfur-carrier protein]-C-terminal Gly-Gly + 2 H(+)</text>
        <dbReference type="Rhea" id="RHEA:26333"/>
        <dbReference type="Rhea" id="RHEA-COMP:12202"/>
        <dbReference type="Rhea" id="RHEA-COMP:19907"/>
        <dbReference type="ChEBI" id="CHEBI:15377"/>
        <dbReference type="ChEBI" id="CHEBI:15378"/>
        <dbReference type="ChEBI" id="CHEBI:58698"/>
        <dbReference type="ChEBI" id="CHEBI:59648"/>
        <dbReference type="ChEBI" id="CHEBI:90778"/>
        <dbReference type="ChEBI" id="CHEBI:232372"/>
        <dbReference type="EC" id="2.8.1.12"/>
    </reaction>
</comment>
<protein>
    <recommendedName>
        <fullName evidence="4">Molybdopterin synthase catalytic subunit</fullName>
        <ecNumber evidence="3">2.8.1.12</ecNumber>
    </recommendedName>
    <alternativeName>
        <fullName evidence="10">MPT synthase subunit 2</fullName>
    </alternativeName>
    <alternativeName>
        <fullName evidence="8">Molybdenum cofactor biosynthesis protein E</fullName>
    </alternativeName>
    <alternativeName>
        <fullName evidence="9">Molybdopterin-converting factor large subunit</fullName>
    </alternativeName>
    <alternativeName>
        <fullName evidence="11">Molybdopterin-converting factor subunit 2</fullName>
    </alternativeName>
</protein>
<sequence>MIVTLTDQPFEPGVLVSAFCAGREETGAVATFIGLARAEQGAARALELEAYPGFTDAAITEIAQGAVTRFALQDVHIVHRVGVIAPGEAIVFVATAAAHRREAFEACDYLMDYLKSRAPFWKKEHGPEGPRWIEPTARDRTDAQRWDQEA</sequence>
<accession>A0A0H3C497</accession>
<dbReference type="OrthoDB" id="9803224at2"/>
<evidence type="ECO:0000256" key="1">
    <source>
        <dbReference type="ARBA" id="ARBA00005046"/>
    </source>
</evidence>
<evidence type="ECO:0000256" key="9">
    <source>
        <dbReference type="ARBA" id="ARBA00030407"/>
    </source>
</evidence>
<evidence type="ECO:0000256" key="13">
    <source>
        <dbReference type="SAM" id="MobiDB-lite"/>
    </source>
</evidence>
<evidence type="ECO:0000256" key="12">
    <source>
        <dbReference type="ARBA" id="ARBA00049878"/>
    </source>
</evidence>
<evidence type="ECO:0000256" key="10">
    <source>
        <dbReference type="ARBA" id="ARBA00030781"/>
    </source>
</evidence>
<organism evidence="14 15">
    <name type="scientific">Caulobacter vibrioides (strain NA1000 / CB15N)</name>
    <name type="common">Caulobacter crescentus</name>
    <dbReference type="NCBI Taxonomy" id="565050"/>
    <lineage>
        <taxon>Bacteria</taxon>
        <taxon>Pseudomonadati</taxon>
        <taxon>Pseudomonadota</taxon>
        <taxon>Alphaproteobacteria</taxon>
        <taxon>Caulobacterales</taxon>
        <taxon>Caulobacteraceae</taxon>
        <taxon>Caulobacter</taxon>
    </lineage>
</organism>
<dbReference type="PANTHER" id="PTHR23404">
    <property type="entry name" value="MOLYBDOPTERIN SYNTHASE RELATED"/>
    <property type="match status" value="1"/>
</dbReference>
<feature type="region of interest" description="Disordered" evidence="13">
    <location>
        <begin position="124"/>
        <end position="150"/>
    </location>
</feature>
<evidence type="ECO:0000313" key="15">
    <source>
        <dbReference type="Proteomes" id="UP000001364"/>
    </source>
</evidence>
<evidence type="ECO:0000256" key="5">
    <source>
        <dbReference type="ARBA" id="ARBA00023150"/>
    </source>
</evidence>
<dbReference type="PATRIC" id="fig|565050.3.peg.17"/>
<keyword evidence="15" id="KW-1185">Reference proteome</keyword>
<dbReference type="InterPro" id="IPR003448">
    <property type="entry name" value="Mopterin_biosynth_MoaE"/>
</dbReference>
<evidence type="ECO:0000256" key="8">
    <source>
        <dbReference type="ARBA" id="ARBA00029745"/>
    </source>
</evidence>
<comment type="subunit">
    <text evidence="7">Heterotetramer of 2 MoaD subunits and 2 MoaE subunits. Also stable as homodimer. The enzyme changes between these two forms during catalysis.</text>
</comment>
<reference evidence="14 15" key="1">
    <citation type="journal article" date="2010" name="J. Bacteriol.">
        <title>The genetic basis of laboratory adaptation in Caulobacter crescentus.</title>
        <authorList>
            <person name="Marks M.E."/>
            <person name="Castro-Rojas C.M."/>
            <person name="Teiling C."/>
            <person name="Du L."/>
            <person name="Kapatral V."/>
            <person name="Walunas T.L."/>
            <person name="Crosson S."/>
        </authorList>
    </citation>
    <scope>NUCLEOTIDE SEQUENCE [LARGE SCALE GENOMIC DNA]</scope>
    <source>
        <strain evidence="15">NA1000 / CB15N</strain>
    </source>
</reference>
<dbReference type="GeneID" id="7332106"/>
<dbReference type="RefSeq" id="WP_010917906.1">
    <property type="nucleotide sequence ID" value="NC_011916.1"/>
</dbReference>
<dbReference type="RefSeq" id="YP_002515391.1">
    <property type="nucleotide sequence ID" value="NC_011916.1"/>
</dbReference>
<evidence type="ECO:0000256" key="6">
    <source>
        <dbReference type="ARBA" id="ARBA00025448"/>
    </source>
</evidence>
<dbReference type="PhylomeDB" id="A0A0H3C497"/>
<dbReference type="Pfam" id="PF02391">
    <property type="entry name" value="MoaE"/>
    <property type="match status" value="1"/>
</dbReference>
<dbReference type="KEGG" id="ccs:CCNA_00016"/>
<evidence type="ECO:0000256" key="3">
    <source>
        <dbReference type="ARBA" id="ARBA00011950"/>
    </source>
</evidence>
<dbReference type="SMR" id="A0A0H3C497"/>
<dbReference type="EMBL" id="CP001340">
    <property type="protein sequence ID" value="ACL93483.1"/>
    <property type="molecule type" value="Genomic_DNA"/>
</dbReference>
<evidence type="ECO:0000256" key="2">
    <source>
        <dbReference type="ARBA" id="ARBA00005426"/>
    </source>
</evidence>
<dbReference type="Gene3D" id="3.90.1170.40">
    <property type="entry name" value="Molybdopterin biosynthesis MoaE subunit"/>
    <property type="match status" value="1"/>
</dbReference>
<evidence type="ECO:0000256" key="11">
    <source>
        <dbReference type="ARBA" id="ARBA00032474"/>
    </source>
</evidence>
<comment type="pathway">
    <text evidence="1">Cofactor biosynthesis; molybdopterin biosynthesis.</text>
</comment>
<dbReference type="EC" id="2.8.1.12" evidence="3"/>
<dbReference type="InterPro" id="IPR036563">
    <property type="entry name" value="MoaE_sf"/>
</dbReference>
<comment type="function">
    <text evidence="6">Converts molybdopterin precursor Z into molybdopterin. This requires the incorporation of two sulfur atoms into precursor Z to generate a dithiolene group. The sulfur is provided by MoaD.</text>
</comment>
<name>A0A0H3C497_CAUVN</name>
<proteinExistence type="inferred from homology"/>
<feature type="compositionally biased region" description="Basic and acidic residues" evidence="13">
    <location>
        <begin position="136"/>
        <end position="150"/>
    </location>
</feature>
<dbReference type="CDD" id="cd00756">
    <property type="entry name" value="MoaE"/>
    <property type="match status" value="1"/>
</dbReference>
<gene>
    <name evidence="14" type="primary">moaE</name>
    <name evidence="14" type="ordered locus">CCNA_00016</name>
</gene>
<dbReference type="GO" id="GO:0006777">
    <property type="term" value="P:Mo-molybdopterin cofactor biosynthetic process"/>
    <property type="evidence" value="ECO:0007669"/>
    <property type="project" value="UniProtKB-KW"/>
</dbReference>
<dbReference type="Proteomes" id="UP000001364">
    <property type="component" value="Chromosome"/>
</dbReference>
<evidence type="ECO:0000256" key="7">
    <source>
        <dbReference type="ARBA" id="ARBA00026066"/>
    </source>
</evidence>
<keyword evidence="5" id="KW-0501">Molybdenum cofactor biosynthesis</keyword>
<comment type="similarity">
    <text evidence="2">Belongs to the MoaE family.</text>
</comment>
<dbReference type="SUPFAM" id="SSF54690">
    <property type="entry name" value="Molybdopterin synthase subunit MoaE"/>
    <property type="match status" value="1"/>
</dbReference>
<evidence type="ECO:0000256" key="4">
    <source>
        <dbReference type="ARBA" id="ARBA00013858"/>
    </source>
</evidence>
<dbReference type="UniPathway" id="UPA00344"/>